<organism evidence="1 2">
    <name type="scientific">Racocetra persica</name>
    <dbReference type="NCBI Taxonomy" id="160502"/>
    <lineage>
        <taxon>Eukaryota</taxon>
        <taxon>Fungi</taxon>
        <taxon>Fungi incertae sedis</taxon>
        <taxon>Mucoromycota</taxon>
        <taxon>Glomeromycotina</taxon>
        <taxon>Glomeromycetes</taxon>
        <taxon>Diversisporales</taxon>
        <taxon>Gigasporaceae</taxon>
        <taxon>Racocetra</taxon>
    </lineage>
</organism>
<comment type="caution">
    <text evidence="1">The sequence shown here is derived from an EMBL/GenBank/DDBJ whole genome shotgun (WGS) entry which is preliminary data.</text>
</comment>
<sequence>MKFFLENGLALNVGQEKDFLCVAEASAASNEIENLFIMWSTHLSPIIE</sequence>
<accession>A0ACA9KMQ4</accession>
<dbReference type="EMBL" id="CAJVQC010000745">
    <property type="protein sequence ID" value="CAG8479445.1"/>
    <property type="molecule type" value="Genomic_DNA"/>
</dbReference>
<gene>
    <name evidence="1" type="ORF">RPERSI_LOCUS918</name>
</gene>
<evidence type="ECO:0000313" key="2">
    <source>
        <dbReference type="Proteomes" id="UP000789920"/>
    </source>
</evidence>
<dbReference type="Proteomes" id="UP000789920">
    <property type="component" value="Unassembled WGS sequence"/>
</dbReference>
<proteinExistence type="predicted"/>
<protein>
    <submittedName>
        <fullName evidence="1">13911_t:CDS:1</fullName>
    </submittedName>
</protein>
<reference evidence="1" key="1">
    <citation type="submission" date="2021-06" db="EMBL/GenBank/DDBJ databases">
        <authorList>
            <person name="Kallberg Y."/>
            <person name="Tangrot J."/>
            <person name="Rosling A."/>
        </authorList>
    </citation>
    <scope>NUCLEOTIDE SEQUENCE</scope>
    <source>
        <strain evidence="1">MA461A</strain>
    </source>
</reference>
<evidence type="ECO:0000313" key="1">
    <source>
        <dbReference type="EMBL" id="CAG8479445.1"/>
    </source>
</evidence>
<name>A0ACA9KMQ4_9GLOM</name>
<keyword evidence="2" id="KW-1185">Reference proteome</keyword>